<dbReference type="InterPro" id="IPR020945">
    <property type="entry name" value="DMSO/NO3_reduct_chaperone"/>
</dbReference>
<dbReference type="PANTHER" id="PTHR34227:SF12">
    <property type="entry name" value="CHAPERONE PROTEIN YCDY"/>
    <property type="match status" value="1"/>
</dbReference>
<dbReference type="Gene3D" id="1.10.3480.10">
    <property type="entry name" value="TorD-like"/>
    <property type="match status" value="1"/>
</dbReference>
<evidence type="ECO:0000313" key="3">
    <source>
        <dbReference type="EMBL" id="TQI84856.1"/>
    </source>
</evidence>
<comment type="caution">
    <text evidence="2">The sequence shown here is derived from an EMBL/GenBank/DDBJ whole genome shotgun (WGS) entry which is preliminary data.</text>
</comment>
<evidence type="ECO:0000313" key="4">
    <source>
        <dbReference type="Proteomes" id="UP000037482"/>
    </source>
</evidence>
<evidence type="ECO:0000313" key="5">
    <source>
        <dbReference type="Proteomes" id="UP000320710"/>
    </source>
</evidence>
<dbReference type="Pfam" id="PF02613">
    <property type="entry name" value="Nitrate_red_del"/>
    <property type="match status" value="1"/>
</dbReference>
<dbReference type="RefSeq" id="WP_015377474.1">
    <property type="nucleotide sequence ID" value="NZ_CABHIE010000001.1"/>
</dbReference>
<gene>
    <name evidence="2" type="ORF">AB868_02539</name>
    <name evidence="3" type="ORF">FHU12_2380</name>
</gene>
<evidence type="ECO:0000313" key="2">
    <source>
        <dbReference type="EMBL" id="KMU51788.1"/>
    </source>
</evidence>
<sequence length="192" mass="21711">MNEFSIVCRVLGTLFYRQPQDPLLVPLFALIKEGKLQQHWPLEQDDLLKRLQQGCDVNQLATDFNAMFVGSECSVSPFRSDYVEGASEAEVRTFLQQRGMPLAEAPADHFGQLLLAASWLEDQSQEDEAQAQIALFDEFLLPWCGRFLGKVEAHATTGFYRTLALMTRDAIQAMRDELAEYEQDDEAGDEDA</sequence>
<accession>A0A0P0QDV5</accession>
<dbReference type="AlphaFoldDB" id="A0A0P0QDV5"/>
<dbReference type="STRING" id="273526.SMDB11_1203"/>
<keyword evidence="1" id="KW-0143">Chaperone</keyword>
<evidence type="ECO:0000256" key="1">
    <source>
        <dbReference type="ARBA" id="ARBA00023186"/>
    </source>
</evidence>
<dbReference type="PANTHER" id="PTHR34227">
    <property type="entry name" value="CHAPERONE PROTEIN YCDY"/>
    <property type="match status" value="1"/>
</dbReference>
<reference evidence="2 4" key="1">
    <citation type="submission" date="2015-06" db="EMBL/GenBank/DDBJ databases">
        <title>Draft Genome of Serratia marcescens Strain AH0650_Sm1.</title>
        <authorList>
            <person name="Wan Y."/>
            <person name="Gorrie C."/>
            <person name="Holt K."/>
        </authorList>
    </citation>
    <scope>NUCLEOTIDE SEQUENCE [LARGE SCALE GENOMIC DNA]</scope>
    <source>
        <strain evidence="2 4">AH0650_Sm1</strain>
    </source>
</reference>
<dbReference type="InterPro" id="IPR036411">
    <property type="entry name" value="TorD-like_sf"/>
</dbReference>
<dbReference type="EMBL" id="LFJS01000012">
    <property type="protein sequence ID" value="KMU51788.1"/>
    <property type="molecule type" value="Genomic_DNA"/>
</dbReference>
<reference evidence="3 5" key="2">
    <citation type="submission" date="2019-06" db="EMBL/GenBank/DDBJ databases">
        <authorList>
            <person name="Deangelis K."/>
            <person name="Huntemann M."/>
            <person name="Clum A."/>
            <person name="Pillay M."/>
            <person name="Palaniappan K."/>
            <person name="Varghese N."/>
            <person name="Mikhailova N."/>
            <person name="Stamatis D."/>
            <person name="Reddy T."/>
            <person name="Daum C."/>
            <person name="Shapiro N."/>
            <person name="Ivanova N."/>
            <person name="Kyrpides N."/>
            <person name="Woyke T."/>
        </authorList>
    </citation>
    <scope>NUCLEOTIDE SEQUENCE [LARGE SCALE GENOMIC DNA]</scope>
    <source>
        <strain evidence="3 5">106R</strain>
    </source>
</reference>
<dbReference type="Proteomes" id="UP000037482">
    <property type="component" value="Unassembled WGS sequence"/>
</dbReference>
<protein>
    <submittedName>
        <fullName evidence="3">TorA maturation chaperone TorD</fullName>
    </submittedName>
</protein>
<dbReference type="InterPro" id="IPR050289">
    <property type="entry name" value="TorD/DmsD_chaperones"/>
</dbReference>
<dbReference type="GeneID" id="87005138"/>
<dbReference type="OrthoDB" id="5684843at2"/>
<reference evidence="3 5" key="3">
    <citation type="submission" date="2019-07" db="EMBL/GenBank/DDBJ databases">
        <title>Investigation of anaerobic lignin degradation for improved lignocellulosic biofuels.</title>
        <authorList>
            <person name="Deangelis K.PhD."/>
        </authorList>
    </citation>
    <scope>NUCLEOTIDE SEQUENCE [LARGE SCALE GENOMIC DNA]</scope>
    <source>
        <strain evidence="3 5">106R</strain>
    </source>
</reference>
<name>A0A0P0QDV5_SERMA</name>
<dbReference type="Proteomes" id="UP000320710">
    <property type="component" value="Unassembled WGS sequence"/>
</dbReference>
<dbReference type="EMBL" id="VFMJ01000001">
    <property type="protein sequence ID" value="TQI84856.1"/>
    <property type="molecule type" value="Genomic_DNA"/>
</dbReference>
<dbReference type="PIRSF" id="PIRSF004690">
    <property type="entry name" value="DmsD"/>
    <property type="match status" value="1"/>
</dbReference>
<dbReference type="InterPro" id="IPR026269">
    <property type="entry name" value="DmsD-type"/>
</dbReference>
<proteinExistence type="predicted"/>
<accession>A0A656VMW6</accession>
<organism evidence="2 4">
    <name type="scientific">Serratia marcescens</name>
    <dbReference type="NCBI Taxonomy" id="615"/>
    <lineage>
        <taxon>Bacteria</taxon>
        <taxon>Pseudomonadati</taxon>
        <taxon>Pseudomonadota</taxon>
        <taxon>Gammaproteobacteria</taxon>
        <taxon>Enterobacterales</taxon>
        <taxon>Yersiniaceae</taxon>
        <taxon>Serratia</taxon>
    </lineage>
</organism>
<dbReference type="SUPFAM" id="SSF89155">
    <property type="entry name" value="TorD-like"/>
    <property type="match status" value="1"/>
</dbReference>